<organism evidence="1 2">
    <name type="scientific">Araneus ventricosus</name>
    <name type="common">Orbweaver spider</name>
    <name type="synonym">Epeira ventricosa</name>
    <dbReference type="NCBI Taxonomy" id="182803"/>
    <lineage>
        <taxon>Eukaryota</taxon>
        <taxon>Metazoa</taxon>
        <taxon>Ecdysozoa</taxon>
        <taxon>Arthropoda</taxon>
        <taxon>Chelicerata</taxon>
        <taxon>Arachnida</taxon>
        <taxon>Araneae</taxon>
        <taxon>Araneomorphae</taxon>
        <taxon>Entelegynae</taxon>
        <taxon>Araneoidea</taxon>
        <taxon>Araneidae</taxon>
        <taxon>Araneus</taxon>
    </lineage>
</organism>
<gene>
    <name evidence="1" type="ORF">AVEN_218579_1</name>
</gene>
<sequence>MSCSNIASTITHSSSEFAAISVNYSEIKEAVRSAALFGRERKKNARRSSEEKCVTLRLVPTGSNERAALARCMAAADDSCTSSCEMHCPSSEENVRVK</sequence>
<dbReference type="EMBL" id="BGPR01265300">
    <property type="protein sequence ID" value="GBM83361.1"/>
    <property type="molecule type" value="Genomic_DNA"/>
</dbReference>
<dbReference type="AlphaFoldDB" id="A0A4Y2IZE6"/>
<reference evidence="1 2" key="1">
    <citation type="journal article" date="2019" name="Sci. Rep.">
        <title>Orb-weaving spider Araneus ventricosus genome elucidates the spidroin gene catalogue.</title>
        <authorList>
            <person name="Kono N."/>
            <person name="Nakamura H."/>
            <person name="Ohtoshi R."/>
            <person name="Moran D.A.P."/>
            <person name="Shinohara A."/>
            <person name="Yoshida Y."/>
            <person name="Fujiwara M."/>
            <person name="Mori M."/>
            <person name="Tomita M."/>
            <person name="Arakawa K."/>
        </authorList>
    </citation>
    <scope>NUCLEOTIDE SEQUENCE [LARGE SCALE GENOMIC DNA]</scope>
</reference>
<accession>A0A4Y2IZE6</accession>
<keyword evidence="2" id="KW-1185">Reference proteome</keyword>
<evidence type="ECO:0000313" key="1">
    <source>
        <dbReference type="EMBL" id="GBM83361.1"/>
    </source>
</evidence>
<dbReference type="Proteomes" id="UP000499080">
    <property type="component" value="Unassembled WGS sequence"/>
</dbReference>
<evidence type="ECO:0000313" key="2">
    <source>
        <dbReference type="Proteomes" id="UP000499080"/>
    </source>
</evidence>
<name>A0A4Y2IZE6_ARAVE</name>
<proteinExistence type="predicted"/>
<comment type="caution">
    <text evidence="1">The sequence shown here is derived from an EMBL/GenBank/DDBJ whole genome shotgun (WGS) entry which is preliminary data.</text>
</comment>
<protein>
    <submittedName>
        <fullName evidence="1">Uncharacterized protein</fullName>
    </submittedName>
</protein>